<dbReference type="InterPro" id="IPR006577">
    <property type="entry name" value="UAS"/>
</dbReference>
<organism evidence="3 4">
    <name type="scientific">Thermus tengchongensis</name>
    <dbReference type="NCBI Taxonomy" id="1214928"/>
    <lineage>
        <taxon>Bacteria</taxon>
        <taxon>Thermotogati</taxon>
        <taxon>Deinococcota</taxon>
        <taxon>Deinococci</taxon>
        <taxon>Thermales</taxon>
        <taxon>Thermaceae</taxon>
        <taxon>Thermus</taxon>
    </lineage>
</organism>
<dbReference type="RefSeq" id="WP_135259886.1">
    <property type="nucleotide sequence ID" value="NZ_JAKEDU010000005.1"/>
</dbReference>
<evidence type="ECO:0000256" key="1">
    <source>
        <dbReference type="SAM" id="SignalP"/>
    </source>
</evidence>
<dbReference type="InterPro" id="IPR012336">
    <property type="entry name" value="Thioredoxin-like_fold"/>
</dbReference>
<gene>
    <name evidence="3" type="ORF">E0687_03845</name>
</gene>
<name>A0A4Y9FCZ1_9DEIN</name>
<dbReference type="SMART" id="SM00594">
    <property type="entry name" value="UAS"/>
    <property type="match status" value="1"/>
</dbReference>
<feature type="domain" description="Thioredoxin" evidence="2">
    <location>
        <begin position="10"/>
        <end position="138"/>
    </location>
</feature>
<keyword evidence="1" id="KW-0732">Signal</keyword>
<dbReference type="EMBL" id="SJZF01000005">
    <property type="protein sequence ID" value="TFU26996.1"/>
    <property type="molecule type" value="Genomic_DNA"/>
</dbReference>
<sequence length="144" mass="16258">MYAYRVLWSLLVLTLAAALAAPDFGRWYPYGAALDLARAHGRIAMVYFHSPHCPYCDQMNTFVLSDPQVSQVLEDRFVVASVGTETPEGQELARRYRVLGTPTFVFLVFRKGTWEEVGRFFGSRPRAQFLSELRQICAKGGACE</sequence>
<evidence type="ECO:0000313" key="4">
    <source>
        <dbReference type="Proteomes" id="UP000297668"/>
    </source>
</evidence>
<protein>
    <submittedName>
        <fullName evidence="3">Thioredoxin</fullName>
    </submittedName>
</protein>
<dbReference type="AlphaFoldDB" id="A0A4Y9FCZ1"/>
<dbReference type="PROSITE" id="PS51352">
    <property type="entry name" value="THIOREDOXIN_2"/>
    <property type="match status" value="1"/>
</dbReference>
<dbReference type="InterPro" id="IPR036249">
    <property type="entry name" value="Thioredoxin-like_sf"/>
</dbReference>
<accession>A0A4Y9FCZ1</accession>
<feature type="signal peptide" evidence="1">
    <location>
        <begin position="1"/>
        <end position="20"/>
    </location>
</feature>
<feature type="chain" id="PRO_5021238014" evidence="1">
    <location>
        <begin position="21"/>
        <end position="144"/>
    </location>
</feature>
<dbReference type="Proteomes" id="UP000297668">
    <property type="component" value="Unassembled WGS sequence"/>
</dbReference>
<dbReference type="Gene3D" id="3.40.30.10">
    <property type="entry name" value="Glutaredoxin"/>
    <property type="match status" value="1"/>
</dbReference>
<reference evidence="3 4" key="1">
    <citation type="submission" date="2019-03" db="EMBL/GenBank/DDBJ databases">
        <title>Thermus tengchongensis species for the arsenic transformation mechanism.</title>
        <authorList>
            <person name="Yuan G.C."/>
        </authorList>
    </citation>
    <scope>NUCLEOTIDE SEQUENCE [LARGE SCALE GENOMIC DNA]</scope>
    <source>
        <strain evidence="3 4">15W</strain>
    </source>
</reference>
<proteinExistence type="predicted"/>
<dbReference type="SUPFAM" id="SSF52833">
    <property type="entry name" value="Thioredoxin-like"/>
    <property type="match status" value="1"/>
</dbReference>
<evidence type="ECO:0000259" key="2">
    <source>
        <dbReference type="PROSITE" id="PS51352"/>
    </source>
</evidence>
<comment type="caution">
    <text evidence="3">The sequence shown here is derived from an EMBL/GenBank/DDBJ whole genome shotgun (WGS) entry which is preliminary data.</text>
</comment>
<dbReference type="InterPro" id="IPR013766">
    <property type="entry name" value="Thioredoxin_domain"/>
</dbReference>
<dbReference type="Pfam" id="PF13098">
    <property type="entry name" value="Thioredoxin_2"/>
    <property type="match status" value="1"/>
</dbReference>
<evidence type="ECO:0000313" key="3">
    <source>
        <dbReference type="EMBL" id="TFU26996.1"/>
    </source>
</evidence>